<evidence type="ECO:0000256" key="2">
    <source>
        <dbReference type="ARBA" id="ARBA00022614"/>
    </source>
</evidence>
<evidence type="ECO:0000256" key="1">
    <source>
        <dbReference type="ARBA" id="ARBA00022528"/>
    </source>
</evidence>
<feature type="domain" description="NB-ARC" evidence="3">
    <location>
        <begin position="1"/>
        <end position="153"/>
    </location>
</feature>
<dbReference type="Proteomes" id="UP000825935">
    <property type="component" value="Chromosome 8"/>
</dbReference>
<dbReference type="EMBL" id="CM035413">
    <property type="protein sequence ID" value="KAH7430627.1"/>
    <property type="molecule type" value="Genomic_DNA"/>
</dbReference>
<dbReference type="SUPFAM" id="SSF52540">
    <property type="entry name" value="P-loop containing nucleoside triphosphate hydrolases"/>
    <property type="match status" value="1"/>
</dbReference>
<dbReference type="GO" id="GO:0006952">
    <property type="term" value="P:defense response"/>
    <property type="evidence" value="ECO:0007669"/>
    <property type="project" value="InterPro"/>
</dbReference>
<dbReference type="PANTHER" id="PTHR11017">
    <property type="entry name" value="LEUCINE-RICH REPEAT-CONTAINING PROTEIN"/>
    <property type="match status" value="1"/>
</dbReference>
<dbReference type="OrthoDB" id="1357022at2759"/>
<comment type="caution">
    <text evidence="5">The sequence shown here is derived from an EMBL/GenBank/DDBJ whole genome shotgun (WGS) entry which is preliminary data.</text>
</comment>
<gene>
    <name evidence="5" type="ORF">KP509_08G007100</name>
</gene>
<sequence>MGGIGKTTLAMSIYNKIHGRFEGSSFCLNIRAELQTKGASGLVALQKRILNNLLYQHNDDDVKIDNELHGKGVLSNKLKGINALVVLDDVDEIKHLGALYEPLQASLGPKSVVIITSRDYKILKSAQPKSIFPMKGLDEKMSKRLFYWHAFMKPHPPKDLEEVSDKVTEACKGHPLSLKVVGSHLYHNTDESFWEESLHYLLEHEGIVDALKISYNGLSDNVKEVFLDICCFLINEREDHACMVLVAIYGRGRTYLTALKERCLITIIADEDIKEVGRIGMHDLLRDMGRRIVCHRTRRDRAWDEDTANDIFQNVELRSKLCILSVWSHIPFPEESVDSKFLPELRILVVNKEYKRTKIDQRSFIRTISLGVLIVLR</sequence>
<dbReference type="Gene3D" id="3.40.50.300">
    <property type="entry name" value="P-loop containing nucleotide triphosphate hydrolases"/>
    <property type="match status" value="1"/>
</dbReference>
<reference evidence="5" key="1">
    <citation type="submission" date="2021-08" db="EMBL/GenBank/DDBJ databases">
        <title>WGS assembly of Ceratopteris richardii.</title>
        <authorList>
            <person name="Marchant D.B."/>
            <person name="Chen G."/>
            <person name="Jenkins J."/>
            <person name="Shu S."/>
            <person name="Leebens-Mack J."/>
            <person name="Grimwood J."/>
            <person name="Schmutz J."/>
            <person name="Soltis P."/>
            <person name="Soltis D."/>
            <person name="Chen Z.-H."/>
        </authorList>
    </citation>
    <scope>NUCLEOTIDE SEQUENCE</scope>
    <source>
        <strain evidence="5">Whitten #5841</strain>
        <tissue evidence="5">Leaf</tissue>
    </source>
</reference>
<dbReference type="InterPro" id="IPR002182">
    <property type="entry name" value="NB-ARC"/>
</dbReference>
<dbReference type="Gene3D" id="1.10.8.430">
    <property type="entry name" value="Helical domain of apoptotic protease-activating factors"/>
    <property type="match status" value="1"/>
</dbReference>
<dbReference type="GO" id="GO:0043531">
    <property type="term" value="F:ADP binding"/>
    <property type="evidence" value="ECO:0007669"/>
    <property type="project" value="InterPro"/>
</dbReference>
<dbReference type="AlphaFoldDB" id="A0A8T2U4E0"/>
<evidence type="ECO:0000313" key="6">
    <source>
        <dbReference type="Proteomes" id="UP000825935"/>
    </source>
</evidence>
<accession>A0A8T2U4E0</accession>
<dbReference type="Pfam" id="PF00931">
    <property type="entry name" value="NB-ARC"/>
    <property type="match status" value="1"/>
</dbReference>
<dbReference type="InterPro" id="IPR042197">
    <property type="entry name" value="Apaf_helical"/>
</dbReference>
<protein>
    <recommendedName>
        <fullName evidence="7">NB-ARC domain-containing protein</fullName>
    </recommendedName>
</protein>
<evidence type="ECO:0000259" key="3">
    <source>
        <dbReference type="Pfam" id="PF00931"/>
    </source>
</evidence>
<organism evidence="5 6">
    <name type="scientific">Ceratopteris richardii</name>
    <name type="common">Triangle waterfern</name>
    <dbReference type="NCBI Taxonomy" id="49495"/>
    <lineage>
        <taxon>Eukaryota</taxon>
        <taxon>Viridiplantae</taxon>
        <taxon>Streptophyta</taxon>
        <taxon>Embryophyta</taxon>
        <taxon>Tracheophyta</taxon>
        <taxon>Polypodiopsida</taxon>
        <taxon>Polypodiidae</taxon>
        <taxon>Polypodiales</taxon>
        <taxon>Pteridineae</taxon>
        <taxon>Pteridaceae</taxon>
        <taxon>Parkerioideae</taxon>
        <taxon>Ceratopteris</taxon>
    </lineage>
</organism>
<keyword evidence="6" id="KW-1185">Reference proteome</keyword>
<dbReference type="PRINTS" id="PR00364">
    <property type="entry name" value="DISEASERSIST"/>
</dbReference>
<dbReference type="InterPro" id="IPR036390">
    <property type="entry name" value="WH_DNA-bd_sf"/>
</dbReference>
<dbReference type="InterPro" id="IPR044974">
    <property type="entry name" value="Disease_R_plants"/>
</dbReference>
<proteinExistence type="predicted"/>
<name>A0A8T2U4E0_CERRI</name>
<evidence type="ECO:0000259" key="4">
    <source>
        <dbReference type="Pfam" id="PF23282"/>
    </source>
</evidence>
<feature type="domain" description="Disease resistance protein Roq1-like winged-helix" evidence="4">
    <location>
        <begin position="221"/>
        <end position="294"/>
    </location>
</feature>
<keyword evidence="1" id="KW-0934">Plastid</keyword>
<dbReference type="PANTHER" id="PTHR11017:SF385">
    <property type="entry name" value="DISEASE RESISTANCE PROTEIN (TIR-NBS-LRR CLASS)-RELATED"/>
    <property type="match status" value="1"/>
</dbReference>
<dbReference type="OMA" id="EREDHAC"/>
<dbReference type="Pfam" id="PF23282">
    <property type="entry name" value="WHD_ROQ1"/>
    <property type="match status" value="1"/>
</dbReference>
<dbReference type="SUPFAM" id="SSF46785">
    <property type="entry name" value="Winged helix' DNA-binding domain"/>
    <property type="match status" value="1"/>
</dbReference>
<evidence type="ECO:0000313" key="5">
    <source>
        <dbReference type="EMBL" id="KAH7430627.1"/>
    </source>
</evidence>
<evidence type="ECO:0008006" key="7">
    <source>
        <dbReference type="Google" id="ProtNLM"/>
    </source>
</evidence>
<dbReference type="InterPro" id="IPR027417">
    <property type="entry name" value="P-loop_NTPase"/>
</dbReference>
<keyword evidence="2" id="KW-0433">Leucine-rich repeat</keyword>
<dbReference type="InterPro" id="IPR058192">
    <property type="entry name" value="WHD_ROQ1-like"/>
</dbReference>
<keyword evidence="1" id="KW-0150">Chloroplast</keyword>